<sequence length="146" mass="14524">MSFQLGGQQETAVVSTAAAEGSGSGGGSVGPVIGVLAVIAVLAVAAGMAGRLCAGGRVFGLGRYDVESWIDKKFGTCIDGAVEEPPPPLPQPSPPPPPQRAATAAGGSGAIAMEIPTEITSQAEWQHAAEFSARRAAAGLPSPFQT</sequence>
<evidence type="ECO:0000256" key="1">
    <source>
        <dbReference type="SAM" id="MobiDB-lite"/>
    </source>
</evidence>
<dbReference type="PANTHER" id="PTHR33429:SF2">
    <property type="entry name" value="OS01G0888850 PROTEIN"/>
    <property type="match status" value="1"/>
</dbReference>
<evidence type="ECO:0000313" key="4">
    <source>
        <dbReference type="Proteomes" id="UP000663760"/>
    </source>
</evidence>
<proteinExistence type="predicted"/>
<dbReference type="PANTHER" id="PTHR33429">
    <property type="entry name" value="OS02G0708000 PROTEIN-RELATED"/>
    <property type="match status" value="1"/>
</dbReference>
<evidence type="ECO:0000256" key="2">
    <source>
        <dbReference type="SAM" id="Phobius"/>
    </source>
</evidence>
<dbReference type="Proteomes" id="UP000663760">
    <property type="component" value="Chromosome 3"/>
</dbReference>
<feature type="region of interest" description="Disordered" evidence="1">
    <location>
        <begin position="80"/>
        <end position="116"/>
    </location>
</feature>
<keyword evidence="4" id="KW-1185">Reference proteome</keyword>
<dbReference type="EMBL" id="LR746266">
    <property type="protein sequence ID" value="CAA7393912.1"/>
    <property type="molecule type" value="Genomic_DNA"/>
</dbReference>
<gene>
    <name evidence="3" type="ORF">SI8410_03004603</name>
</gene>
<feature type="compositionally biased region" description="Pro residues" evidence="1">
    <location>
        <begin position="84"/>
        <end position="99"/>
    </location>
</feature>
<organism evidence="3 4">
    <name type="scientific">Spirodela intermedia</name>
    <name type="common">Intermediate duckweed</name>
    <dbReference type="NCBI Taxonomy" id="51605"/>
    <lineage>
        <taxon>Eukaryota</taxon>
        <taxon>Viridiplantae</taxon>
        <taxon>Streptophyta</taxon>
        <taxon>Embryophyta</taxon>
        <taxon>Tracheophyta</taxon>
        <taxon>Spermatophyta</taxon>
        <taxon>Magnoliopsida</taxon>
        <taxon>Liliopsida</taxon>
        <taxon>Araceae</taxon>
        <taxon>Lemnoideae</taxon>
        <taxon>Spirodela</taxon>
    </lineage>
</organism>
<dbReference type="OrthoDB" id="1928111at2759"/>
<keyword evidence="2" id="KW-0472">Membrane</keyword>
<protein>
    <submittedName>
        <fullName evidence="3">Uncharacterized protein</fullName>
    </submittedName>
</protein>
<feature type="transmembrane region" description="Helical" evidence="2">
    <location>
        <begin position="32"/>
        <end position="54"/>
    </location>
</feature>
<evidence type="ECO:0000313" key="3">
    <source>
        <dbReference type="EMBL" id="CAA7393912.1"/>
    </source>
</evidence>
<dbReference type="AlphaFoldDB" id="A0A7I8K9M1"/>
<keyword evidence="2" id="KW-0812">Transmembrane</keyword>
<name>A0A7I8K9M1_SPIIN</name>
<accession>A0A7I8K9M1</accession>
<reference evidence="3" key="1">
    <citation type="submission" date="2020-02" db="EMBL/GenBank/DDBJ databases">
        <authorList>
            <person name="Scholz U."/>
            <person name="Mascher M."/>
            <person name="Fiebig A."/>
        </authorList>
    </citation>
    <scope>NUCLEOTIDE SEQUENCE</scope>
</reference>
<keyword evidence="2" id="KW-1133">Transmembrane helix</keyword>